<evidence type="ECO:0000313" key="2">
    <source>
        <dbReference type="EMBL" id="SER09230.1"/>
    </source>
</evidence>
<feature type="compositionally biased region" description="Polar residues" evidence="1">
    <location>
        <begin position="137"/>
        <end position="149"/>
    </location>
</feature>
<accession>A0A1H9LCY5</accession>
<evidence type="ECO:0000256" key="1">
    <source>
        <dbReference type="SAM" id="MobiDB-lite"/>
    </source>
</evidence>
<protein>
    <submittedName>
        <fullName evidence="2">Uncharacterized protein</fullName>
    </submittedName>
</protein>
<dbReference type="RefSeq" id="WP_090618477.1">
    <property type="nucleotide sequence ID" value="NZ_FOFD01000004.1"/>
</dbReference>
<dbReference type="AlphaFoldDB" id="A0A1H9LCY5"/>
<organism evidence="2 3">
    <name type="scientific">Natrinema salaciae</name>
    <dbReference type="NCBI Taxonomy" id="1186196"/>
    <lineage>
        <taxon>Archaea</taxon>
        <taxon>Methanobacteriati</taxon>
        <taxon>Methanobacteriota</taxon>
        <taxon>Stenosarchaea group</taxon>
        <taxon>Halobacteria</taxon>
        <taxon>Halobacteriales</taxon>
        <taxon>Natrialbaceae</taxon>
        <taxon>Natrinema</taxon>
    </lineage>
</organism>
<dbReference type="EMBL" id="FOFD01000004">
    <property type="protein sequence ID" value="SER09230.1"/>
    <property type="molecule type" value="Genomic_DNA"/>
</dbReference>
<keyword evidence="3" id="KW-1185">Reference proteome</keyword>
<reference evidence="3" key="1">
    <citation type="submission" date="2016-10" db="EMBL/GenBank/DDBJ databases">
        <authorList>
            <person name="Varghese N."/>
            <person name="Submissions S."/>
        </authorList>
    </citation>
    <scope>NUCLEOTIDE SEQUENCE [LARGE SCALE GENOMIC DNA]</scope>
    <source>
        <strain evidence="3">DSM 25055</strain>
    </source>
</reference>
<evidence type="ECO:0000313" key="3">
    <source>
        <dbReference type="Proteomes" id="UP000199114"/>
    </source>
</evidence>
<sequence length="201" mass="21565">MYDTKRLAGGTGASFLVVALVGLIILSSGTAYAAPLASGSGFTVEADEIRSDEFLFYPSAGENDAGSTPVMVAEQRDVEIDGLRLTRTQDVPMMDGTMEISFTADETVEADQQYIKLTGLDAENAKFNGQVIDAQPSENPEQQFQQRAGSNVDPEDGYITDVEGDDPGMVQQDVEIDMVYLASNEISLPGLDVDVEYNSDG</sequence>
<feature type="region of interest" description="Disordered" evidence="1">
    <location>
        <begin position="137"/>
        <end position="168"/>
    </location>
</feature>
<gene>
    <name evidence="2" type="ORF">SAMN04489841_2926</name>
</gene>
<dbReference type="Pfam" id="PF19741">
    <property type="entry name" value="DUF6230"/>
    <property type="match status" value="1"/>
</dbReference>
<name>A0A1H9LCY5_9EURY</name>
<dbReference type="Proteomes" id="UP000199114">
    <property type="component" value="Unassembled WGS sequence"/>
</dbReference>
<proteinExistence type="predicted"/>
<dbReference type="InterPro" id="IPR046198">
    <property type="entry name" value="DUF6230"/>
</dbReference>
<feature type="compositionally biased region" description="Acidic residues" evidence="1">
    <location>
        <begin position="153"/>
        <end position="166"/>
    </location>
</feature>
<dbReference type="STRING" id="1186196.SAMN04489841_2926"/>
<dbReference type="OrthoDB" id="167075at2157"/>